<feature type="domain" description="ATP-grasp" evidence="2">
    <location>
        <begin position="145"/>
        <end position="341"/>
    </location>
</feature>
<name>A0A1J5J3F9_9BACT</name>
<dbReference type="PROSITE" id="PS50975">
    <property type="entry name" value="ATP_GRASP"/>
    <property type="match status" value="1"/>
</dbReference>
<evidence type="ECO:0000313" key="3">
    <source>
        <dbReference type="EMBL" id="OIP98040.1"/>
    </source>
</evidence>
<reference evidence="3 4" key="1">
    <citation type="journal article" date="2016" name="Environ. Microbiol.">
        <title>Genomic resolution of a cold subsurface aquifer community provides metabolic insights for novel microbes adapted to high CO concentrations.</title>
        <authorList>
            <person name="Probst A.J."/>
            <person name="Castelle C.J."/>
            <person name="Singh A."/>
            <person name="Brown C.T."/>
            <person name="Anantharaman K."/>
            <person name="Sharon I."/>
            <person name="Hug L.A."/>
            <person name="Burstein D."/>
            <person name="Emerson J.B."/>
            <person name="Thomas B.C."/>
            <person name="Banfield J.F."/>
        </authorList>
    </citation>
    <scope>NUCLEOTIDE SEQUENCE [LARGE SCALE GENOMIC DNA]</scope>
    <source>
        <strain evidence="3">CG2_30_54_11</strain>
    </source>
</reference>
<gene>
    <name evidence="3" type="ORF">AUK40_02125</name>
</gene>
<dbReference type="Proteomes" id="UP000183245">
    <property type="component" value="Unassembled WGS sequence"/>
</dbReference>
<evidence type="ECO:0000256" key="1">
    <source>
        <dbReference type="PROSITE-ProRule" id="PRU00409"/>
    </source>
</evidence>
<proteinExistence type="predicted"/>
<organism evidence="3 4">
    <name type="scientific">Candidatus Wirthbacteria bacterium CG2_30_54_11</name>
    <dbReference type="NCBI Taxonomy" id="1817892"/>
    <lineage>
        <taxon>Bacteria</taxon>
        <taxon>Candidatus Wirthbacteria</taxon>
    </lineage>
</organism>
<keyword evidence="1" id="KW-0067">ATP-binding</keyword>
<dbReference type="InterPro" id="IPR011761">
    <property type="entry name" value="ATP-grasp"/>
</dbReference>
<sequence length="465" mass="52528">MQLNLASSIEPFVQKYLRIPVFYVVPDPNWALGLEEILPWYAVVCADDSPTVDYLQGKGIPVFCVQRDLPELFFDFKRSSSSLLRLPEVQDFIRETSRGEQPRIMVFKTSPALEKAAEDLGYHLLAVDSRLNRRFEDKISILSELEILGQGAIPSLIGRVSDLSYAHLNKSLGDRFVIQFSRGFAGNSTVFIASEDEFREFARHHQERRIKCSKLIRGQSLTIDACVASGGTLFSHYFYQIIGEQEYNRFAGGTSGNDYAYDFRFSPAVDEHIRSLVTAMGEYMKKQGYRGIFGLDMIVDNETEQVYIIEDNARLVASIPVFTRLQTLDSEVPMALIHLLEHLRIPYELGAEAYNEQLWHRRQASQLILRNTEEDDIFFSSCPQSGIYSRGGAFKRSGCSLQEAAAADEFVLLASSPGRSIGSNIEYAQVQRPCGIIGSDRTMSTETRALVQRVKDMFQRKAAVL</sequence>
<dbReference type="STRING" id="1817892.AUK40_02125"/>
<protein>
    <recommendedName>
        <fullName evidence="2">ATP-grasp domain-containing protein</fullName>
    </recommendedName>
</protein>
<dbReference type="GO" id="GO:0046872">
    <property type="term" value="F:metal ion binding"/>
    <property type="evidence" value="ECO:0007669"/>
    <property type="project" value="InterPro"/>
</dbReference>
<dbReference type="AlphaFoldDB" id="A0A1J5J3F9"/>
<accession>A0A1J5J3F9</accession>
<keyword evidence="1" id="KW-0547">Nucleotide-binding</keyword>
<dbReference type="Pfam" id="PF02655">
    <property type="entry name" value="ATP-grasp_3"/>
    <property type="match status" value="1"/>
</dbReference>
<comment type="caution">
    <text evidence="3">The sequence shown here is derived from an EMBL/GenBank/DDBJ whole genome shotgun (WGS) entry which is preliminary data.</text>
</comment>
<evidence type="ECO:0000313" key="4">
    <source>
        <dbReference type="Proteomes" id="UP000183245"/>
    </source>
</evidence>
<dbReference type="EMBL" id="MNZT01000040">
    <property type="protein sequence ID" value="OIP98040.1"/>
    <property type="molecule type" value="Genomic_DNA"/>
</dbReference>
<dbReference type="SUPFAM" id="SSF56059">
    <property type="entry name" value="Glutathione synthetase ATP-binding domain-like"/>
    <property type="match status" value="1"/>
</dbReference>
<dbReference type="InterPro" id="IPR003806">
    <property type="entry name" value="ATP-grasp_PylC-type"/>
</dbReference>
<dbReference type="GO" id="GO:0005524">
    <property type="term" value="F:ATP binding"/>
    <property type="evidence" value="ECO:0007669"/>
    <property type="project" value="UniProtKB-UniRule"/>
</dbReference>
<evidence type="ECO:0000259" key="2">
    <source>
        <dbReference type="PROSITE" id="PS50975"/>
    </source>
</evidence>
<dbReference type="Gene3D" id="3.30.470.20">
    <property type="entry name" value="ATP-grasp fold, B domain"/>
    <property type="match status" value="1"/>
</dbReference>